<dbReference type="GeneID" id="69008258"/>
<dbReference type="InterPro" id="IPR013217">
    <property type="entry name" value="Methyltransf_12"/>
</dbReference>
<dbReference type="SUPFAM" id="SSF56801">
    <property type="entry name" value="Acetyl-CoA synthetase-like"/>
    <property type="match status" value="1"/>
</dbReference>
<name>A0A8H4CA46_COLGL</name>
<evidence type="ECO:0000313" key="2">
    <source>
        <dbReference type="EMBL" id="KAF3799979.1"/>
    </source>
</evidence>
<dbReference type="InterPro" id="IPR045851">
    <property type="entry name" value="AMP-bd_C_sf"/>
</dbReference>
<dbReference type="SUPFAM" id="SSF53335">
    <property type="entry name" value="S-adenosyl-L-methionine-dependent methyltransferases"/>
    <property type="match status" value="1"/>
</dbReference>
<gene>
    <name evidence="2" type="ORF">GCG54_00001087</name>
</gene>
<dbReference type="InterPro" id="IPR029063">
    <property type="entry name" value="SAM-dependent_MTases_sf"/>
</dbReference>
<feature type="domain" description="Methyltransferase type 12" evidence="1">
    <location>
        <begin position="137"/>
        <end position="229"/>
    </location>
</feature>
<dbReference type="EMBL" id="WVTB01000081">
    <property type="protein sequence ID" value="KAF3799979.1"/>
    <property type="molecule type" value="Genomic_DNA"/>
</dbReference>
<keyword evidence="3" id="KW-1185">Reference proteome</keyword>
<accession>A0A8H4CA46</accession>
<dbReference type="Gene3D" id="3.30.300.30">
    <property type="match status" value="1"/>
</dbReference>
<reference evidence="2" key="1">
    <citation type="journal article" date="2020" name="Phytopathology">
        <title>Genome sequence and comparative analysis of Colletotrichum gloeosporioides isolated from Liriodendron leaves.</title>
        <authorList>
            <person name="Fu F.F."/>
            <person name="Hao Z."/>
            <person name="Wang P."/>
            <person name="Lu Y."/>
            <person name="Xue L.J."/>
            <person name="Wei G."/>
            <person name="Tian Y."/>
            <person name="Baishi H."/>
            <person name="Xu H."/>
            <person name="Shi J."/>
            <person name="Cheng T."/>
            <person name="Wang G."/>
            <person name="Yi Y."/>
            <person name="Chen J."/>
        </authorList>
    </citation>
    <scope>NUCLEOTIDE SEQUENCE</scope>
    <source>
        <strain evidence="2">Lc1</strain>
    </source>
</reference>
<comment type="caution">
    <text evidence="2">The sequence shown here is derived from an EMBL/GenBank/DDBJ whole genome shotgun (WGS) entry which is preliminary data.</text>
</comment>
<dbReference type="AlphaFoldDB" id="A0A8H4CA46"/>
<dbReference type="Gene3D" id="3.40.50.150">
    <property type="entry name" value="Vaccinia Virus protein VP39"/>
    <property type="match status" value="1"/>
</dbReference>
<dbReference type="CDD" id="cd02440">
    <property type="entry name" value="AdoMet_MTases"/>
    <property type="match status" value="1"/>
</dbReference>
<organism evidence="2 3">
    <name type="scientific">Colletotrichum gloeosporioides</name>
    <name type="common">Anthracnose fungus</name>
    <name type="synonym">Glomerella cingulata</name>
    <dbReference type="NCBI Taxonomy" id="474922"/>
    <lineage>
        <taxon>Eukaryota</taxon>
        <taxon>Fungi</taxon>
        <taxon>Dikarya</taxon>
        <taxon>Ascomycota</taxon>
        <taxon>Pezizomycotina</taxon>
        <taxon>Sordariomycetes</taxon>
        <taxon>Hypocreomycetidae</taxon>
        <taxon>Glomerellales</taxon>
        <taxon>Glomerellaceae</taxon>
        <taxon>Colletotrichum</taxon>
        <taxon>Colletotrichum gloeosporioides species complex</taxon>
    </lineage>
</organism>
<sequence length="558" mass="62238">MDTLEAGDIHAVEQLLRSHESVKDAAVLSVQRYGEDMLVGFVTLHNQALENQIRTLGQSGDEFEAEQVQLWESVFDRRVYATIDDEARRETVGRDFTGWISAYDGSLLDKTDMNEWLDDTIDMMITHGIRDGPVNIVELGTGSGMILFSLARHIRSYHGIEPSRRAVDFVSATAQSIPQLADKVHVYEGTATDFHLLGSPSPDLVVINSVAQYFPSQAYLLEVVEGILKFGSVRTVVFGDIRSFALQKEFLVTKALCAMGGKASKAALREKIAELEQTEIELMVDPAFFTSLPDRFPGLVEHVCIVPKKMKATNELSCYRFAAVLYIASGSQRSGERLQQQHFASNIREIADGEWIDFVAHKLDRTTLSHRLITESPDVMAVSNIPYSKTAFERHCLDALTDMKGQKEDADDDSAWLASIRQSSQESPSLSALDLANIAQESGFQVESSWARQFSQRGGLDAVFYRQRQPSDTIAGSGDRGDKALWRFPSDHKGREPSSFSNQPLQQQARQTIQRQLFEILEDQLPMESVPEDIVILSTLPTTADGKVDRQALSERVN</sequence>
<dbReference type="RefSeq" id="XP_045259139.1">
    <property type="nucleotide sequence ID" value="XM_045401214.1"/>
</dbReference>
<dbReference type="Proteomes" id="UP000613401">
    <property type="component" value="Unassembled WGS sequence"/>
</dbReference>
<protein>
    <submittedName>
        <fullName evidence="2">Nonribosomal peptide synthetase TES</fullName>
    </submittedName>
</protein>
<reference evidence="2" key="2">
    <citation type="submission" date="2020-03" db="EMBL/GenBank/DDBJ databases">
        <authorList>
            <person name="Fu F.-F."/>
            <person name="Chen J."/>
        </authorList>
    </citation>
    <scope>NUCLEOTIDE SEQUENCE</scope>
    <source>
        <strain evidence="2">Lc1</strain>
    </source>
</reference>
<dbReference type="Pfam" id="PF08242">
    <property type="entry name" value="Methyltransf_12"/>
    <property type="match status" value="1"/>
</dbReference>
<proteinExistence type="predicted"/>
<evidence type="ECO:0000313" key="3">
    <source>
        <dbReference type="Proteomes" id="UP000613401"/>
    </source>
</evidence>
<evidence type="ECO:0000259" key="1">
    <source>
        <dbReference type="Pfam" id="PF08242"/>
    </source>
</evidence>